<feature type="transmembrane region" description="Helical" evidence="9">
    <location>
        <begin position="208"/>
        <end position="230"/>
    </location>
</feature>
<dbReference type="PROSITE" id="PS50111">
    <property type="entry name" value="CHEMOTAXIS_TRANSDUC_2"/>
    <property type="match status" value="1"/>
</dbReference>
<dbReference type="EMBL" id="CP032101">
    <property type="protein sequence ID" value="AXX87340.1"/>
    <property type="molecule type" value="Genomic_DNA"/>
</dbReference>
<dbReference type="Gene3D" id="3.30.450.20">
    <property type="entry name" value="PAS domain"/>
    <property type="match status" value="1"/>
</dbReference>
<keyword evidence="13" id="KW-1185">Reference proteome</keyword>
<keyword evidence="8" id="KW-0807">Transducer</keyword>
<evidence type="ECO:0000313" key="13">
    <source>
        <dbReference type="Proteomes" id="UP000224740"/>
    </source>
</evidence>
<dbReference type="PANTHER" id="PTHR43531">
    <property type="entry name" value="PROTEIN ICFG"/>
    <property type="match status" value="1"/>
</dbReference>
<dbReference type="InterPro" id="IPR004010">
    <property type="entry name" value="Double_Cache_2"/>
</dbReference>
<dbReference type="CDD" id="cd18774">
    <property type="entry name" value="PDC2_HK_sensor"/>
    <property type="match status" value="1"/>
</dbReference>
<evidence type="ECO:0000256" key="6">
    <source>
        <dbReference type="ARBA" id="ARBA00023136"/>
    </source>
</evidence>
<organism evidence="11 14">
    <name type="scientific">Malaciobacter marinus</name>
    <dbReference type="NCBI Taxonomy" id="505249"/>
    <lineage>
        <taxon>Bacteria</taxon>
        <taxon>Pseudomonadati</taxon>
        <taxon>Campylobacterota</taxon>
        <taxon>Epsilonproteobacteria</taxon>
        <taxon>Campylobacterales</taxon>
        <taxon>Arcobacteraceae</taxon>
        <taxon>Malaciobacter</taxon>
    </lineage>
</organism>
<dbReference type="SMART" id="SM00283">
    <property type="entry name" value="MA"/>
    <property type="match status" value="1"/>
</dbReference>
<keyword evidence="3" id="KW-0145">Chemotaxis</keyword>
<keyword evidence="2" id="KW-1003">Cell membrane</keyword>
<evidence type="ECO:0000256" key="9">
    <source>
        <dbReference type="SAM" id="Phobius"/>
    </source>
</evidence>
<name>A0A347TL62_9BACT</name>
<dbReference type="PANTHER" id="PTHR43531:SF11">
    <property type="entry name" value="METHYL-ACCEPTING CHEMOTAXIS PROTEIN 3"/>
    <property type="match status" value="1"/>
</dbReference>
<accession>A0A347TL62</accession>
<dbReference type="GO" id="GO:0007165">
    <property type="term" value="P:signal transduction"/>
    <property type="evidence" value="ECO:0007669"/>
    <property type="project" value="UniProtKB-KW"/>
</dbReference>
<evidence type="ECO:0000256" key="5">
    <source>
        <dbReference type="ARBA" id="ARBA00022989"/>
    </source>
</evidence>
<reference evidence="13" key="1">
    <citation type="submission" date="2017-09" db="EMBL/GenBank/DDBJ databases">
        <title>Arcobacter canalis sp. nov., a new species isolated from a water canal contaminated with urban sewage.</title>
        <authorList>
            <person name="Perez-Cataluna A."/>
            <person name="Salas-Masso N."/>
            <person name="Figueras M.J."/>
        </authorList>
    </citation>
    <scope>NUCLEOTIDE SEQUENCE [LARGE SCALE GENOMIC DNA]</scope>
    <source>
        <strain evidence="13">CECT 7727</strain>
    </source>
</reference>
<evidence type="ECO:0000313" key="12">
    <source>
        <dbReference type="EMBL" id="PHO15209.1"/>
    </source>
</evidence>
<dbReference type="InterPro" id="IPR033480">
    <property type="entry name" value="sCache_2"/>
</dbReference>
<dbReference type="Gene3D" id="1.10.287.950">
    <property type="entry name" value="Methyl-accepting chemotaxis protein"/>
    <property type="match status" value="1"/>
</dbReference>
<evidence type="ECO:0000313" key="14">
    <source>
        <dbReference type="Proteomes" id="UP000264693"/>
    </source>
</evidence>
<dbReference type="Proteomes" id="UP000264693">
    <property type="component" value="Chromosome"/>
</dbReference>
<evidence type="ECO:0000313" key="11">
    <source>
        <dbReference type="EMBL" id="AXX87340.1"/>
    </source>
</evidence>
<evidence type="ECO:0000256" key="3">
    <source>
        <dbReference type="ARBA" id="ARBA00022500"/>
    </source>
</evidence>
<evidence type="ECO:0000256" key="2">
    <source>
        <dbReference type="ARBA" id="ARBA00022475"/>
    </source>
</evidence>
<evidence type="ECO:0000256" key="4">
    <source>
        <dbReference type="ARBA" id="ARBA00022692"/>
    </source>
</evidence>
<dbReference type="GO" id="GO:0005886">
    <property type="term" value="C:plasma membrane"/>
    <property type="evidence" value="ECO:0007669"/>
    <property type="project" value="UniProtKB-SubCell"/>
</dbReference>
<dbReference type="KEGG" id="amar:AMRN_1606"/>
<keyword evidence="5 9" id="KW-1133">Transmembrane helix</keyword>
<dbReference type="Pfam" id="PF08269">
    <property type="entry name" value="dCache_2"/>
    <property type="match status" value="1"/>
</dbReference>
<feature type="domain" description="Methyl-accepting transducer" evidence="10">
    <location>
        <begin position="394"/>
        <end position="623"/>
    </location>
</feature>
<evidence type="ECO:0000259" key="10">
    <source>
        <dbReference type="PROSITE" id="PS50111"/>
    </source>
</evidence>
<protein>
    <submittedName>
        <fullName evidence="11">Cache sensor-containing MCP-domain signal transduction protein</fullName>
    </submittedName>
    <submittedName>
        <fullName evidence="12">Chemotaxis protein</fullName>
    </submittedName>
</protein>
<evidence type="ECO:0000256" key="7">
    <source>
        <dbReference type="ARBA" id="ARBA00029447"/>
    </source>
</evidence>
<dbReference type="RefSeq" id="WP_099311186.1">
    <property type="nucleotide sequence ID" value="NZ_CP032101.1"/>
</dbReference>
<dbReference type="Pfam" id="PF00015">
    <property type="entry name" value="MCPsignal"/>
    <property type="match status" value="1"/>
</dbReference>
<dbReference type="CDD" id="cd11386">
    <property type="entry name" value="MCP_signal"/>
    <property type="match status" value="1"/>
</dbReference>
<sequence>MKNASIKLKLLGLVILTIFTISIIIIVSSINSMQEISQKNIQKYEEEAYKLKEHELKNHVESAVNSVKNLAKNANSKNINEIKALAKKVVKSMTYGKSGYFWINDSNHVVIMHTVKPSIVGKNMFNTKDPNGVMIYQEIVKAANANEDGGLVKYGWTKPGIDGVQPKFSYVQRFKDWDWIIGTGAYVDNVQREVDIMKEATNEEINDVIFNTILLSLIVAIIISLLFVFISNKVIINPIAKFQDGLLEFFRFLNKETNDAKKLEILANDEIGNMSKVVNENIEKTKKFLDQDTKLIDNVKDIVQSVNEGFLDKRVTQNSDSQSLNELKNLINDMLKNLQDLIGININDLSEVLESYSNYDFTKKLDTKTCGKIGNEVMQLNLMITKMLIQNDTDGKKLEKSSNELSQNVEVISKNATSQAASLEETAASIEEITSNIRNTNEKAQEMLSISSETKNSAQTGKSLASKTVQSMDEINAQVTDINQAITVIDQIAFQTNILSLNAAVEAATAGEAGKGFAVVAQEVRNLASRSAQAATEIKKIVENATIKANDGKQISSSMIEGFIQLEDKINHTNRLIDDVTNAAKEQTIGMTQIADAVNQLDKFTQENATIADRTNDIAKGTNKISIDVVNIVKQYKFDIQN</sequence>
<dbReference type="SMART" id="SM01049">
    <property type="entry name" value="Cache_2"/>
    <property type="match status" value="1"/>
</dbReference>
<dbReference type="Proteomes" id="UP000224740">
    <property type="component" value="Unassembled WGS sequence"/>
</dbReference>
<reference evidence="12" key="2">
    <citation type="submission" date="2017-09" db="EMBL/GenBank/DDBJ databases">
        <authorList>
            <person name="Perez-Cataluna A."/>
            <person name="Figueras M.J."/>
            <person name="Salas-Masso N."/>
        </authorList>
    </citation>
    <scope>NUCLEOTIDE SEQUENCE</scope>
    <source>
        <strain evidence="12">CECT 7727</strain>
    </source>
</reference>
<evidence type="ECO:0000256" key="8">
    <source>
        <dbReference type="PROSITE-ProRule" id="PRU00284"/>
    </source>
</evidence>
<comment type="subcellular location">
    <subcellularLocation>
        <location evidence="1">Cell membrane</location>
        <topology evidence="1">Multi-pass membrane protein</topology>
    </subcellularLocation>
</comment>
<proteinExistence type="inferred from homology"/>
<dbReference type="GO" id="GO:0006935">
    <property type="term" value="P:chemotaxis"/>
    <property type="evidence" value="ECO:0007669"/>
    <property type="project" value="UniProtKB-KW"/>
</dbReference>
<keyword evidence="6 9" id="KW-0472">Membrane</keyword>
<keyword evidence="4 9" id="KW-0812">Transmembrane</keyword>
<gene>
    <name evidence="11" type="ORF">AMRN_1606</name>
    <name evidence="12" type="ORF">CPH92_07860</name>
</gene>
<reference evidence="11 14" key="3">
    <citation type="submission" date="2018-08" db="EMBL/GenBank/DDBJ databases">
        <title>Complete genome of the Arcobacter marinus type strain JCM 15502.</title>
        <authorList>
            <person name="Miller W.G."/>
            <person name="Yee E."/>
            <person name="Huynh S."/>
            <person name="Parker C.T."/>
        </authorList>
    </citation>
    <scope>NUCLEOTIDE SEQUENCE [LARGE SCALE GENOMIC DNA]</scope>
    <source>
        <strain evidence="11 14">JCM 15502</strain>
    </source>
</reference>
<dbReference type="EMBL" id="NXAO01000033">
    <property type="protein sequence ID" value="PHO15209.1"/>
    <property type="molecule type" value="Genomic_DNA"/>
</dbReference>
<feature type="transmembrane region" description="Helical" evidence="9">
    <location>
        <begin position="6"/>
        <end position="30"/>
    </location>
</feature>
<evidence type="ECO:0000256" key="1">
    <source>
        <dbReference type="ARBA" id="ARBA00004651"/>
    </source>
</evidence>
<dbReference type="InterPro" id="IPR051310">
    <property type="entry name" value="MCP_chemotaxis"/>
</dbReference>
<comment type="similarity">
    <text evidence="7">Belongs to the methyl-accepting chemotaxis (MCP) protein family.</text>
</comment>
<dbReference type="AlphaFoldDB" id="A0A347TL62"/>
<dbReference type="SUPFAM" id="SSF58104">
    <property type="entry name" value="Methyl-accepting chemotaxis protein (MCP) signaling domain"/>
    <property type="match status" value="1"/>
</dbReference>
<dbReference type="InterPro" id="IPR004089">
    <property type="entry name" value="MCPsignal_dom"/>
</dbReference>